<feature type="transmembrane region" description="Helical" evidence="7">
    <location>
        <begin position="150"/>
        <end position="171"/>
    </location>
</feature>
<keyword evidence="6 7" id="KW-0472">Membrane</keyword>
<dbReference type="SUPFAM" id="SSF103473">
    <property type="entry name" value="MFS general substrate transporter"/>
    <property type="match status" value="1"/>
</dbReference>
<dbReference type="GO" id="GO:0005886">
    <property type="term" value="C:plasma membrane"/>
    <property type="evidence" value="ECO:0007669"/>
    <property type="project" value="UniProtKB-SubCell"/>
</dbReference>
<keyword evidence="10" id="KW-1185">Reference proteome</keyword>
<feature type="transmembrane region" description="Helical" evidence="7">
    <location>
        <begin position="85"/>
        <end position="104"/>
    </location>
</feature>
<keyword evidence="5 7" id="KW-1133">Transmembrane helix</keyword>
<protein>
    <submittedName>
        <fullName evidence="9">Transmembrane secretion effector</fullName>
    </submittedName>
</protein>
<feature type="transmembrane region" description="Helical" evidence="7">
    <location>
        <begin position="28"/>
        <end position="45"/>
    </location>
</feature>
<evidence type="ECO:0000256" key="4">
    <source>
        <dbReference type="ARBA" id="ARBA00022692"/>
    </source>
</evidence>
<dbReference type="InterPro" id="IPR010290">
    <property type="entry name" value="TM_effector"/>
</dbReference>
<organism evidence="9 10">
    <name type="scientific">Quadrisphaera granulorum</name>
    <dbReference type="NCBI Taxonomy" id="317664"/>
    <lineage>
        <taxon>Bacteria</taxon>
        <taxon>Bacillati</taxon>
        <taxon>Actinomycetota</taxon>
        <taxon>Actinomycetes</taxon>
        <taxon>Kineosporiales</taxon>
        <taxon>Kineosporiaceae</taxon>
        <taxon>Quadrisphaera</taxon>
    </lineage>
</organism>
<evidence type="ECO:0000256" key="3">
    <source>
        <dbReference type="ARBA" id="ARBA00022475"/>
    </source>
</evidence>
<dbReference type="Proteomes" id="UP000245469">
    <property type="component" value="Unassembled WGS sequence"/>
</dbReference>
<keyword evidence="3" id="KW-1003">Cell membrane</keyword>
<dbReference type="InterPro" id="IPR020846">
    <property type="entry name" value="MFS_dom"/>
</dbReference>
<evidence type="ECO:0000256" key="1">
    <source>
        <dbReference type="ARBA" id="ARBA00004651"/>
    </source>
</evidence>
<gene>
    <name evidence="9" type="ORF">BXY45_13611</name>
</gene>
<evidence type="ECO:0000259" key="8">
    <source>
        <dbReference type="PROSITE" id="PS50850"/>
    </source>
</evidence>
<keyword evidence="4 7" id="KW-0812">Transmembrane</keyword>
<evidence type="ECO:0000256" key="7">
    <source>
        <dbReference type="SAM" id="Phobius"/>
    </source>
</evidence>
<dbReference type="EMBL" id="QGDQ01000036">
    <property type="protein sequence ID" value="PWJ47580.1"/>
    <property type="molecule type" value="Genomic_DNA"/>
</dbReference>
<dbReference type="GO" id="GO:0022857">
    <property type="term" value="F:transmembrane transporter activity"/>
    <property type="evidence" value="ECO:0007669"/>
    <property type="project" value="InterPro"/>
</dbReference>
<dbReference type="PANTHER" id="PTHR23513">
    <property type="entry name" value="INTEGRAL MEMBRANE EFFLUX PROTEIN-RELATED"/>
    <property type="match status" value="1"/>
</dbReference>
<evidence type="ECO:0000256" key="5">
    <source>
        <dbReference type="ARBA" id="ARBA00022989"/>
    </source>
</evidence>
<feature type="transmembrane region" description="Helical" evidence="7">
    <location>
        <begin position="116"/>
        <end position="138"/>
    </location>
</feature>
<evidence type="ECO:0000256" key="6">
    <source>
        <dbReference type="ARBA" id="ARBA00023136"/>
    </source>
</evidence>
<feature type="domain" description="Major facilitator superfamily (MFS) profile" evidence="8">
    <location>
        <begin position="1"/>
        <end position="179"/>
    </location>
</feature>
<evidence type="ECO:0000313" key="9">
    <source>
        <dbReference type="EMBL" id="PWJ47580.1"/>
    </source>
</evidence>
<comment type="caution">
    <text evidence="9">The sequence shown here is derived from an EMBL/GenBank/DDBJ whole genome shotgun (WGS) entry which is preliminary data.</text>
</comment>
<dbReference type="PANTHER" id="PTHR23513:SF6">
    <property type="entry name" value="MAJOR FACILITATOR SUPERFAMILY ASSOCIATED DOMAIN-CONTAINING PROTEIN"/>
    <property type="match status" value="1"/>
</dbReference>
<sequence>MVLAALGFASGAFWGVIALYVHDTLGLGPTGFGVILAVGAVGALIGSQVAPWVRARLGVGGAMYSAAALIVLSMAGLAITGSGVVAAALLVVNGVGVLVWNVVGVSLRQRVVPDELLGRVGSAFSVAAVGSATVGALVAGVVANHLNLPAVFWMSAAVIAVAAAATAPALATRRAPAAS</sequence>
<keyword evidence="2" id="KW-0813">Transport</keyword>
<dbReference type="RefSeq" id="WP_109776317.1">
    <property type="nucleotide sequence ID" value="NZ_QGDQ01000036.1"/>
</dbReference>
<evidence type="ECO:0000313" key="10">
    <source>
        <dbReference type="Proteomes" id="UP000245469"/>
    </source>
</evidence>
<feature type="transmembrane region" description="Helical" evidence="7">
    <location>
        <begin position="57"/>
        <end position="79"/>
    </location>
</feature>
<name>A0A315ZRE4_9ACTN</name>
<comment type="subcellular location">
    <subcellularLocation>
        <location evidence="1">Cell membrane</location>
        <topology evidence="1">Multi-pass membrane protein</topology>
    </subcellularLocation>
</comment>
<reference evidence="9 10" key="1">
    <citation type="submission" date="2018-03" db="EMBL/GenBank/DDBJ databases">
        <title>Genomic Encyclopedia of Archaeal and Bacterial Type Strains, Phase II (KMG-II): from individual species to whole genera.</title>
        <authorList>
            <person name="Goeker M."/>
        </authorList>
    </citation>
    <scope>NUCLEOTIDE SEQUENCE [LARGE SCALE GENOMIC DNA]</scope>
    <source>
        <strain evidence="9 10">DSM 44889</strain>
    </source>
</reference>
<dbReference type="InterPro" id="IPR036259">
    <property type="entry name" value="MFS_trans_sf"/>
</dbReference>
<dbReference type="PROSITE" id="PS50850">
    <property type="entry name" value="MFS"/>
    <property type="match status" value="1"/>
</dbReference>
<accession>A0A315ZRE4</accession>
<dbReference type="OrthoDB" id="145388at2"/>
<dbReference type="Gene3D" id="1.20.1250.20">
    <property type="entry name" value="MFS general substrate transporter like domains"/>
    <property type="match status" value="1"/>
</dbReference>
<dbReference type="Pfam" id="PF05977">
    <property type="entry name" value="MFS_3"/>
    <property type="match status" value="1"/>
</dbReference>
<proteinExistence type="predicted"/>
<dbReference type="AlphaFoldDB" id="A0A315ZRE4"/>
<evidence type="ECO:0000256" key="2">
    <source>
        <dbReference type="ARBA" id="ARBA00022448"/>
    </source>
</evidence>